<dbReference type="Proteomes" id="UP000076096">
    <property type="component" value="Chromosome"/>
</dbReference>
<organism evidence="1 2">
    <name type="scientific">Streptomyces qaidamensis</name>
    <dbReference type="NCBI Taxonomy" id="1783515"/>
    <lineage>
        <taxon>Bacteria</taxon>
        <taxon>Bacillati</taxon>
        <taxon>Actinomycetota</taxon>
        <taxon>Actinomycetes</taxon>
        <taxon>Kitasatosporales</taxon>
        <taxon>Streptomycetaceae</taxon>
        <taxon>Streptomyces</taxon>
        <taxon>Streptomyces aurantiacus group</taxon>
    </lineage>
</organism>
<sequence length="73" mass="7626">MLVGFGPPGPSLRISQPHVALPAVSGAAEPDPLRAAVDTVYAAVVTYGEGRPALLADMGSLRREWRAGSRGRE</sequence>
<reference evidence="2" key="1">
    <citation type="submission" date="2016-04" db="EMBL/GenBank/DDBJ databases">
        <authorList>
            <person name="Zhang B."/>
        </authorList>
    </citation>
    <scope>NUCLEOTIDE SEQUENCE [LARGE SCALE GENOMIC DNA]</scope>
    <source>
        <strain evidence="2">S10</strain>
    </source>
</reference>
<gene>
    <name evidence="1" type="ORF">A4E84_01915</name>
</gene>
<evidence type="ECO:0000313" key="2">
    <source>
        <dbReference type="Proteomes" id="UP000076096"/>
    </source>
</evidence>
<dbReference type="KEGG" id="stsi:A4E84_01915"/>
<keyword evidence="2" id="KW-1185">Reference proteome</keyword>
<dbReference type="STRING" id="1783515.A4E84_01915"/>
<accession>A0A143CCE3</accession>
<name>A0A143CCE3_9ACTN</name>
<proteinExistence type="predicted"/>
<evidence type="ECO:0000313" key="1">
    <source>
        <dbReference type="EMBL" id="AMW15111.1"/>
    </source>
</evidence>
<dbReference type="EMBL" id="CP015098">
    <property type="protein sequence ID" value="AMW15111.1"/>
    <property type="molecule type" value="Genomic_DNA"/>
</dbReference>
<protein>
    <submittedName>
        <fullName evidence="1">Uncharacterized protein</fullName>
    </submittedName>
</protein>
<dbReference type="AlphaFoldDB" id="A0A143CCE3"/>